<dbReference type="GO" id="GO:0019903">
    <property type="term" value="F:protein phosphatase binding"/>
    <property type="evidence" value="ECO:0007669"/>
    <property type="project" value="InterPro"/>
</dbReference>
<feature type="region of interest" description="Disordered" evidence="3">
    <location>
        <begin position="544"/>
        <end position="590"/>
    </location>
</feature>
<name>A0A7S1TD25_9RHOD</name>
<dbReference type="InterPro" id="IPR007587">
    <property type="entry name" value="SAPS"/>
</dbReference>
<evidence type="ECO:0000256" key="1">
    <source>
        <dbReference type="ARBA" id="ARBA00006180"/>
    </source>
</evidence>
<dbReference type="PANTHER" id="PTHR12634:SF8">
    <property type="entry name" value="FIERY MOUNTAIN, ISOFORM D"/>
    <property type="match status" value="1"/>
</dbReference>
<reference evidence="4" key="1">
    <citation type="submission" date="2021-01" db="EMBL/GenBank/DDBJ databases">
        <authorList>
            <person name="Corre E."/>
            <person name="Pelletier E."/>
            <person name="Niang G."/>
            <person name="Scheremetjew M."/>
            <person name="Finn R."/>
            <person name="Kale V."/>
            <person name="Holt S."/>
            <person name="Cochrane G."/>
            <person name="Meng A."/>
            <person name="Brown T."/>
            <person name="Cohen L."/>
        </authorList>
    </citation>
    <scope>NUCLEOTIDE SEQUENCE</scope>
    <source>
        <strain evidence="4">SAG 36.94</strain>
    </source>
</reference>
<sequence length="590" mass="65959">MVEGIGGKGREGVRDLLDGMYALEEHVPYGLAVRACETLTEPSRLKELLRLLLVEERDLVVSRREKDQRKAFRYQFVVGNLVSYGPYGGMRVSLVQNEEMLGTLLNYFAKSDRIPGPVAREAMKICFALFDEAPEQMIEVLKKRPGLVSSFAHHIEHSPVSDFLIRVVSENERNSIGNPIFDPVFGSALAWLAQGKVYHCLSESFSEAASRESSGQSDMQSEERMENSCHSLVGILAKISKAIPFAAKNRNIWYLNLFDDPVPLKDILNAAMDAYIRNEESSALYIALRMLISIWAALFFERQGYGAKKGTGSQIDSSAMENAIRGFFPKLLEILTSSTSGKLGTTRVKIVEFLVACLKAGNERTVNALFKTDFQPAIFDLMCRHPSSSILHNFVSLSMDISFVGRSKICRIPWLKDFGLVRRLIELWRVSRESNSPSSATLQCTLRQIFLSLHEFQHKLEELGMIESIVEMIPRADLEAFDQLWSSDIVQFKLEQEKNLGGARPRRQAMPASASFEASLSELSSSISPPDLETTHSVVIDATSSDLEPHGRIPHSPEATSSWYGTPQTTRAGQGRRQIDQAVFEQPNPS</sequence>
<feature type="compositionally biased region" description="Polar residues" evidence="3">
    <location>
        <begin position="558"/>
        <end position="572"/>
    </location>
</feature>
<organism evidence="4">
    <name type="scientific">Compsopogon caeruleus</name>
    <dbReference type="NCBI Taxonomy" id="31354"/>
    <lineage>
        <taxon>Eukaryota</taxon>
        <taxon>Rhodophyta</taxon>
        <taxon>Compsopogonophyceae</taxon>
        <taxon>Compsopogonales</taxon>
        <taxon>Compsopogonaceae</taxon>
        <taxon>Compsopogon</taxon>
    </lineage>
</organism>
<evidence type="ECO:0008006" key="5">
    <source>
        <dbReference type="Google" id="ProtNLM"/>
    </source>
</evidence>
<dbReference type="GO" id="GO:0019888">
    <property type="term" value="F:protein phosphatase regulator activity"/>
    <property type="evidence" value="ECO:0007669"/>
    <property type="project" value="TreeGrafter"/>
</dbReference>
<proteinExistence type="inferred from homology"/>
<accession>A0A7S1TD25</accession>
<evidence type="ECO:0000256" key="3">
    <source>
        <dbReference type="SAM" id="MobiDB-lite"/>
    </source>
</evidence>
<comment type="similarity">
    <text evidence="1">Belongs to the SAPS family.</text>
</comment>
<dbReference type="PANTHER" id="PTHR12634">
    <property type="entry name" value="SIT4 YEAST -ASSOCIATING PROTEIN-RELATED"/>
    <property type="match status" value="1"/>
</dbReference>
<evidence type="ECO:0000313" key="4">
    <source>
        <dbReference type="EMBL" id="CAD9233051.1"/>
    </source>
</evidence>
<evidence type="ECO:0000256" key="2">
    <source>
        <dbReference type="ARBA" id="ARBA00023306"/>
    </source>
</evidence>
<protein>
    <recommendedName>
        <fullName evidence="5">Serine/threonine-protein phosphatase 4 regulatory subunit 3-like central domain-containing protein</fullName>
    </recommendedName>
</protein>
<dbReference type="AlphaFoldDB" id="A0A7S1TD25"/>
<dbReference type="EMBL" id="HBGH01009272">
    <property type="protein sequence ID" value="CAD9233051.1"/>
    <property type="molecule type" value="Transcribed_RNA"/>
</dbReference>
<gene>
    <name evidence="4" type="ORF">CCAE0312_LOCUS5136</name>
</gene>
<keyword evidence="2" id="KW-0131">Cell cycle</keyword>